<name>A0A3Q9JLP6_9GAMM</name>
<reference evidence="4" key="1">
    <citation type="submission" date="2018-06" db="EMBL/GenBank/DDBJ databases">
        <title>Complete genome of Pseudomonas insecticola strain QZS01.</title>
        <authorList>
            <person name="Wang J."/>
            <person name="Su Q."/>
        </authorList>
    </citation>
    <scope>NUCLEOTIDE SEQUENCE [LARGE SCALE GENOMIC DNA]</scope>
    <source>
        <strain evidence="4">QZS01</strain>
    </source>
</reference>
<dbReference type="PANTHER" id="PTHR30094">
    <property type="entry name" value="BIFUNCTIONAL GLUTATHIONYLSPERMIDINE SYNTHETASE/AMIDASE-RELATED"/>
    <property type="match status" value="1"/>
</dbReference>
<proteinExistence type="predicted"/>
<gene>
    <name evidence="3" type="ORF">DM558_14375</name>
</gene>
<keyword evidence="1" id="KW-1133">Transmembrane helix</keyword>
<dbReference type="Gene3D" id="3.90.1720.10">
    <property type="entry name" value="endopeptidase domain like (from Nostoc punctiforme)"/>
    <property type="match status" value="1"/>
</dbReference>
<feature type="transmembrane region" description="Helical" evidence="1">
    <location>
        <begin position="6"/>
        <end position="25"/>
    </location>
</feature>
<protein>
    <submittedName>
        <fullName evidence="3">CHAP domain-containing protein</fullName>
    </submittedName>
</protein>
<keyword evidence="4" id="KW-1185">Reference proteome</keyword>
<dbReference type="PANTHER" id="PTHR30094:SF0">
    <property type="entry name" value="BIFUNCTIONAL GLUTATHIONYLSPERMIDINE SYNTHETASE_AMIDASE-RELATED"/>
    <property type="match status" value="1"/>
</dbReference>
<dbReference type="SUPFAM" id="SSF54001">
    <property type="entry name" value="Cysteine proteinases"/>
    <property type="match status" value="1"/>
</dbReference>
<dbReference type="PROSITE" id="PS50911">
    <property type="entry name" value="CHAP"/>
    <property type="match status" value="1"/>
</dbReference>
<organism evidence="3 4">
    <name type="scientific">Entomomonas moraniae</name>
    <dbReference type="NCBI Taxonomy" id="2213226"/>
    <lineage>
        <taxon>Bacteria</taxon>
        <taxon>Pseudomonadati</taxon>
        <taxon>Pseudomonadota</taxon>
        <taxon>Gammaproteobacteria</taxon>
        <taxon>Pseudomonadales</taxon>
        <taxon>Pseudomonadaceae</taxon>
        <taxon>Entomomonas</taxon>
    </lineage>
</organism>
<sequence>MLAWIISSLIFAVVIIFLVSFKVNINYTKEIGQVVDSFNGVNVYFNGAIGHVSGRNLAKDSYNLGLKHQCVEFVKRYYYEHLQHKMPNTYGHAKDFFDVTVPSGALNLQRDLLQFSNGTVKPVVNDILVINRSLLNPYGHVAIVSQVNEDQFEIIQQNPGPFGKSREVIDLKKVDQGWFIDKPNVLGLLRLP</sequence>
<dbReference type="InterPro" id="IPR007921">
    <property type="entry name" value="CHAP_dom"/>
</dbReference>
<feature type="domain" description="Peptidase C51" evidence="2">
    <location>
        <begin position="45"/>
        <end position="181"/>
    </location>
</feature>
<accession>A0A3Q9JLP6</accession>
<dbReference type="EMBL" id="CP029822">
    <property type="protein sequence ID" value="AZS52271.1"/>
    <property type="molecule type" value="Genomic_DNA"/>
</dbReference>
<evidence type="ECO:0000259" key="2">
    <source>
        <dbReference type="PROSITE" id="PS50911"/>
    </source>
</evidence>
<evidence type="ECO:0000313" key="3">
    <source>
        <dbReference type="EMBL" id="AZS52271.1"/>
    </source>
</evidence>
<evidence type="ECO:0000313" key="4">
    <source>
        <dbReference type="Proteomes" id="UP000273143"/>
    </source>
</evidence>
<evidence type="ECO:0000256" key="1">
    <source>
        <dbReference type="SAM" id="Phobius"/>
    </source>
</evidence>
<dbReference type="InterPro" id="IPR038765">
    <property type="entry name" value="Papain-like_cys_pep_sf"/>
</dbReference>
<keyword evidence="1" id="KW-0472">Membrane</keyword>
<dbReference type="AlphaFoldDB" id="A0A3Q9JLP6"/>
<dbReference type="Pfam" id="PF05257">
    <property type="entry name" value="CHAP"/>
    <property type="match status" value="1"/>
</dbReference>
<dbReference type="Proteomes" id="UP000273143">
    <property type="component" value="Chromosome"/>
</dbReference>
<dbReference type="GO" id="GO:0016874">
    <property type="term" value="F:ligase activity"/>
    <property type="evidence" value="ECO:0007669"/>
    <property type="project" value="TreeGrafter"/>
</dbReference>
<dbReference type="KEGG" id="emo:DM558_14375"/>
<keyword evidence="1" id="KW-0812">Transmembrane</keyword>
<dbReference type="InterPro" id="IPR051705">
    <property type="entry name" value="Gsp_Synthetase/Amidase"/>
</dbReference>